<dbReference type="Proteomes" id="UP000201600">
    <property type="component" value="Segment"/>
</dbReference>
<dbReference type="KEGG" id="vg:16187259"/>
<proteinExistence type="predicted"/>
<dbReference type="OrthoDB" id="40461at10239"/>
<dbReference type="RefSeq" id="YP_008126744.1">
    <property type="nucleotide sequence ID" value="NC_021539.2"/>
</dbReference>
<gene>
    <name evidence="1" type="ORF">LP030nr2_048</name>
</gene>
<evidence type="ECO:0000313" key="2">
    <source>
        <dbReference type="Proteomes" id="UP000201600"/>
    </source>
</evidence>
<protein>
    <submittedName>
        <fullName evidence="1">Uncharacterized protein</fullName>
    </submittedName>
</protein>
<dbReference type="GeneID" id="16187259"/>
<keyword evidence="2" id="KW-1185">Reference proteome</keyword>
<name>R4IBJ7_9CAUD</name>
<sequence>MLICKNCGSKNGFYAPEKIVAGSVITTYNSDGTLGNNSEMYDNLITSVGKRAYCVDCDSYVGKTDNLIAGEVSE</sequence>
<organism evidence="1 2">
    <name type="scientific">Listeria phage LP-030-2</name>
    <dbReference type="NCBI Taxonomy" id="1173743"/>
    <lineage>
        <taxon>Viruses</taxon>
        <taxon>Duplodnaviria</taxon>
        <taxon>Heunggongvirae</taxon>
        <taxon>Uroviricota</taxon>
        <taxon>Caudoviricetes</taxon>
        <taxon>Psavirus</taxon>
        <taxon>Psavirus LP302</taxon>
    </lineage>
</organism>
<accession>R4IBJ7</accession>
<evidence type="ECO:0000313" key="1">
    <source>
        <dbReference type="EMBL" id="AFN39986.1"/>
    </source>
</evidence>
<dbReference type="EMBL" id="JX120799">
    <property type="protein sequence ID" value="AFN39986.1"/>
    <property type="molecule type" value="Genomic_DNA"/>
</dbReference>
<reference evidence="1 2" key="1">
    <citation type="journal article" date="2014" name="Appl. Environ. Microbiol.">
        <title>Comparative genomic and morphological analysis of Listeria phages isolated from farm environments.</title>
        <authorList>
            <person name="Denes T."/>
            <person name="Vongkamjan K."/>
            <person name="Ackermann H.W."/>
            <person name="Moreno Switt A.I."/>
            <person name="Wiedmann M."/>
            <person name="den Bakker H.C."/>
        </authorList>
    </citation>
    <scope>NUCLEOTIDE SEQUENCE [LARGE SCALE GENOMIC DNA]</scope>
</reference>